<organism evidence="2 3">
    <name type="scientific">Umezawaea tangerina</name>
    <dbReference type="NCBI Taxonomy" id="84725"/>
    <lineage>
        <taxon>Bacteria</taxon>
        <taxon>Bacillati</taxon>
        <taxon>Actinomycetota</taxon>
        <taxon>Actinomycetes</taxon>
        <taxon>Pseudonocardiales</taxon>
        <taxon>Pseudonocardiaceae</taxon>
        <taxon>Umezawaea</taxon>
    </lineage>
</organism>
<keyword evidence="3" id="KW-1185">Reference proteome</keyword>
<feature type="compositionally biased region" description="Low complexity" evidence="1">
    <location>
        <begin position="51"/>
        <end position="102"/>
    </location>
</feature>
<evidence type="ECO:0000313" key="2">
    <source>
        <dbReference type="EMBL" id="PRY42608.1"/>
    </source>
</evidence>
<evidence type="ECO:0000313" key="3">
    <source>
        <dbReference type="Proteomes" id="UP000239494"/>
    </source>
</evidence>
<feature type="region of interest" description="Disordered" evidence="1">
    <location>
        <begin position="1"/>
        <end position="26"/>
    </location>
</feature>
<dbReference type="EMBL" id="PVTF01000004">
    <property type="protein sequence ID" value="PRY42608.1"/>
    <property type="molecule type" value="Genomic_DNA"/>
</dbReference>
<protein>
    <recommendedName>
        <fullName evidence="4">Adhesin domain-containing protein</fullName>
    </recommendedName>
</protein>
<sequence>MAQPPADPPEPTPYNHPQWAPPPRPKPKKWPWILGAALTLILISTLANAGKETPSAATSPPTTQAELARAQTTITRTTTTRTTTTRTTTAATTTRTTTAPPTTTTPPPTVYTGQGDDVITLDRPSGFKIVKFECPACTGNTVLKSDGFESLLVNEIGSYSGLRWIDIRDNSRTTTLTVTAVGAWTLTVGGLDLATLADGPVSGSGDAVVFLMSKSAKARITNTGDGNFAVHVASTKSTRMDLPVNTIGGYEGTVPLAGPAFIQVTSSGDWTITPS</sequence>
<gene>
    <name evidence="2" type="ORF">CLV43_104443</name>
</gene>
<dbReference type="OrthoDB" id="2004788at2"/>
<reference evidence="2 3" key="1">
    <citation type="submission" date="2018-03" db="EMBL/GenBank/DDBJ databases">
        <title>Genomic Encyclopedia of Archaeal and Bacterial Type Strains, Phase II (KMG-II): from individual species to whole genera.</title>
        <authorList>
            <person name="Goeker M."/>
        </authorList>
    </citation>
    <scope>NUCLEOTIDE SEQUENCE [LARGE SCALE GENOMIC DNA]</scope>
    <source>
        <strain evidence="2 3">DSM 44720</strain>
    </source>
</reference>
<dbReference type="RefSeq" id="WP_106187989.1">
    <property type="nucleotide sequence ID" value="NZ_PVTF01000004.1"/>
</dbReference>
<name>A0A2T0TAD8_9PSEU</name>
<dbReference type="AlphaFoldDB" id="A0A2T0TAD8"/>
<feature type="compositionally biased region" description="Pro residues" evidence="1">
    <location>
        <begin position="1"/>
        <end position="24"/>
    </location>
</feature>
<feature type="region of interest" description="Disordered" evidence="1">
    <location>
        <begin position="51"/>
        <end position="115"/>
    </location>
</feature>
<comment type="caution">
    <text evidence="2">The sequence shown here is derived from an EMBL/GenBank/DDBJ whole genome shotgun (WGS) entry which is preliminary data.</text>
</comment>
<evidence type="ECO:0008006" key="4">
    <source>
        <dbReference type="Google" id="ProtNLM"/>
    </source>
</evidence>
<proteinExistence type="predicted"/>
<accession>A0A2T0TAD8</accession>
<dbReference type="Proteomes" id="UP000239494">
    <property type="component" value="Unassembled WGS sequence"/>
</dbReference>
<evidence type="ECO:0000256" key="1">
    <source>
        <dbReference type="SAM" id="MobiDB-lite"/>
    </source>
</evidence>